<organism evidence="1 2">
    <name type="scientific">Leeuwenhoekiella polynyae</name>
    <dbReference type="NCBI Taxonomy" id="1550906"/>
    <lineage>
        <taxon>Bacteria</taxon>
        <taxon>Pseudomonadati</taxon>
        <taxon>Bacteroidota</taxon>
        <taxon>Flavobacteriia</taxon>
        <taxon>Flavobacteriales</taxon>
        <taxon>Flavobacteriaceae</taxon>
        <taxon>Leeuwenhoekiella</taxon>
    </lineage>
</organism>
<gene>
    <name evidence="1" type="ORF">DSM02_868</name>
</gene>
<evidence type="ECO:0000313" key="2">
    <source>
        <dbReference type="Proteomes" id="UP000289859"/>
    </source>
</evidence>
<dbReference type="EMBL" id="QOVK01000002">
    <property type="protein sequence ID" value="RXG25701.1"/>
    <property type="molecule type" value="Genomic_DNA"/>
</dbReference>
<proteinExistence type="predicted"/>
<dbReference type="Proteomes" id="UP000289859">
    <property type="component" value="Unassembled WGS sequence"/>
</dbReference>
<evidence type="ECO:0000313" key="1">
    <source>
        <dbReference type="EMBL" id="RXG25701.1"/>
    </source>
</evidence>
<comment type="caution">
    <text evidence="1">The sequence shown here is derived from an EMBL/GenBank/DDBJ whole genome shotgun (WGS) entry which is preliminary data.</text>
</comment>
<reference evidence="1 2" key="1">
    <citation type="submission" date="2018-07" db="EMBL/GenBank/DDBJ databases">
        <title>Leeuwenhoekiella genomics.</title>
        <authorList>
            <person name="Tahon G."/>
            <person name="Willems A."/>
        </authorList>
    </citation>
    <scope>NUCLEOTIDE SEQUENCE [LARGE SCALE GENOMIC DNA]</scope>
    <source>
        <strain evidence="1 2">LMG 29608</strain>
    </source>
</reference>
<protein>
    <submittedName>
        <fullName evidence="1">Uncharacterized protein</fullName>
    </submittedName>
</protein>
<accession>A0A4Q0PFU4</accession>
<dbReference type="RefSeq" id="WP_128764506.1">
    <property type="nucleotide sequence ID" value="NZ_JBHUOO010000023.1"/>
</dbReference>
<keyword evidence="2" id="KW-1185">Reference proteome</keyword>
<name>A0A4Q0PFU4_9FLAO</name>
<dbReference type="OrthoDB" id="1150545at2"/>
<dbReference type="AlphaFoldDB" id="A0A4Q0PFU4"/>
<sequence length="171" mass="18377">MAKAAAKKSKVEETATRAVTVVKSNPNTLLIVLAVAAGGYVLYKVNQGVNTVGDAFTNSSGGSTLKEDLKLPPSSLSVLQAQLKANKLYDAFQANSWGLPGTDTEAVYNELRGLSHNDYVKVFEAFGKKSYNPITGEGSIGFSKLDLTEWLTAELSNSEFAKLRQILPNVF</sequence>